<organism evidence="1 2">
    <name type="scientific">Chitinophaga cymbidii</name>
    <dbReference type="NCBI Taxonomy" id="1096750"/>
    <lineage>
        <taxon>Bacteria</taxon>
        <taxon>Pseudomonadati</taxon>
        <taxon>Bacteroidota</taxon>
        <taxon>Chitinophagia</taxon>
        <taxon>Chitinophagales</taxon>
        <taxon>Chitinophagaceae</taxon>
        <taxon>Chitinophaga</taxon>
    </lineage>
</organism>
<evidence type="ECO:0000313" key="1">
    <source>
        <dbReference type="EMBL" id="GEP96123.1"/>
    </source>
</evidence>
<reference evidence="1 2" key="1">
    <citation type="submission" date="2019-07" db="EMBL/GenBank/DDBJ databases">
        <title>Whole genome shotgun sequence of Chitinophaga cymbidii NBRC 109752.</title>
        <authorList>
            <person name="Hosoyama A."/>
            <person name="Uohara A."/>
            <person name="Ohji S."/>
            <person name="Ichikawa N."/>
        </authorList>
    </citation>
    <scope>NUCLEOTIDE SEQUENCE [LARGE SCALE GENOMIC DNA]</scope>
    <source>
        <strain evidence="1 2">NBRC 109752</strain>
    </source>
</reference>
<sequence>MKSITFLLACATLFVIFFLYIFLAKPSRKQAFAALRNPDTVWQSIRTADSLFVTNVYLPDLVNNGMVQLNGDAADSTGSLISFTPQAFPFFLPTSEQEKADGIQHIFIAEAVLVSVIKVQRQFGSDEVSVECVVEYRNLSPFADLSKMRDGERDTVWQWLYKSDGVWKANQNRFH</sequence>
<gene>
    <name evidence="1" type="ORF">CCY01nite_23830</name>
</gene>
<protein>
    <submittedName>
        <fullName evidence="1">Uncharacterized protein</fullName>
    </submittedName>
</protein>
<dbReference type="OrthoDB" id="1341964at2"/>
<keyword evidence="2" id="KW-1185">Reference proteome</keyword>
<dbReference type="RefSeq" id="WP_146861596.1">
    <property type="nucleotide sequence ID" value="NZ_BKAU01000002.1"/>
</dbReference>
<evidence type="ECO:0000313" key="2">
    <source>
        <dbReference type="Proteomes" id="UP000321436"/>
    </source>
</evidence>
<dbReference type="Proteomes" id="UP000321436">
    <property type="component" value="Unassembled WGS sequence"/>
</dbReference>
<proteinExistence type="predicted"/>
<name>A0A512RK80_9BACT</name>
<dbReference type="AlphaFoldDB" id="A0A512RK80"/>
<comment type="caution">
    <text evidence="1">The sequence shown here is derived from an EMBL/GenBank/DDBJ whole genome shotgun (WGS) entry which is preliminary data.</text>
</comment>
<accession>A0A512RK80</accession>
<dbReference type="EMBL" id="BKAU01000002">
    <property type="protein sequence ID" value="GEP96123.1"/>
    <property type="molecule type" value="Genomic_DNA"/>
</dbReference>